<dbReference type="RefSeq" id="WP_180136162.1">
    <property type="nucleotide sequence ID" value="NZ_JABMKT010000020.1"/>
</dbReference>
<evidence type="ECO:0000256" key="1">
    <source>
        <dbReference type="SAM" id="MobiDB-lite"/>
    </source>
</evidence>
<organism evidence="5 6">
    <name type="scientific">Streptobacillus felis</name>
    <dbReference type="NCBI Taxonomy" id="1384509"/>
    <lineage>
        <taxon>Bacteria</taxon>
        <taxon>Fusobacteriati</taxon>
        <taxon>Fusobacteriota</taxon>
        <taxon>Fusobacteriia</taxon>
        <taxon>Fusobacteriales</taxon>
        <taxon>Leptotrichiaceae</taxon>
        <taxon>Streptobacillus</taxon>
    </lineage>
</organism>
<dbReference type="Gene3D" id="2.150.10.10">
    <property type="entry name" value="Serralysin-like metalloprotease, C-terminal"/>
    <property type="match status" value="2"/>
</dbReference>
<feature type="non-terminal residue" evidence="5">
    <location>
        <position position="1332"/>
    </location>
</feature>
<accession>A0A7Z0PFG2</accession>
<dbReference type="GO" id="GO:0019867">
    <property type="term" value="C:outer membrane"/>
    <property type="evidence" value="ECO:0007669"/>
    <property type="project" value="InterPro"/>
</dbReference>
<feature type="domain" description="Trimeric autotransporter adhesin YadA-like stalk" evidence="3">
    <location>
        <begin position="675"/>
        <end position="707"/>
    </location>
</feature>
<feature type="domain" description="Autotransporter adhesin NhhA Trp-ring" evidence="4">
    <location>
        <begin position="1016"/>
        <end position="1047"/>
    </location>
</feature>
<dbReference type="EMBL" id="JABMKT010000020">
    <property type="protein sequence ID" value="NYV28064.1"/>
    <property type="molecule type" value="Genomic_DNA"/>
</dbReference>
<dbReference type="Gene3D" id="3.90.1780.10">
    <property type="entry name" value="Trimeric adhesin"/>
    <property type="match status" value="3"/>
</dbReference>
<evidence type="ECO:0000313" key="5">
    <source>
        <dbReference type="EMBL" id="NYV28064.1"/>
    </source>
</evidence>
<keyword evidence="6" id="KW-1185">Reference proteome</keyword>
<keyword evidence="2" id="KW-0472">Membrane</keyword>
<evidence type="ECO:0000256" key="2">
    <source>
        <dbReference type="SAM" id="Phobius"/>
    </source>
</evidence>
<name>A0A7Z0PFG2_9FUSO</name>
<dbReference type="Gene3D" id="6.20.50.100">
    <property type="match status" value="2"/>
</dbReference>
<evidence type="ECO:0000259" key="3">
    <source>
        <dbReference type="Pfam" id="PF05662"/>
    </source>
</evidence>
<proteinExistence type="predicted"/>
<evidence type="ECO:0000313" key="6">
    <source>
        <dbReference type="Proteomes" id="UP000526184"/>
    </source>
</evidence>
<dbReference type="Pfam" id="PF05662">
    <property type="entry name" value="YadA_stalk"/>
    <property type="match status" value="2"/>
</dbReference>
<reference evidence="5 6" key="1">
    <citation type="submission" date="2020-05" db="EMBL/GenBank/DDBJ databases">
        <title>Streptobacillus felis strain LHL191014123.</title>
        <authorList>
            <person name="Fawzy A."/>
            <person name="Rau J."/>
            <person name="Risse K."/>
            <person name="Schauerte N."/>
            <person name="Geiger C."/>
            <person name="Blom J."/>
            <person name="Imirzalioglu C."/>
            <person name="Falgenhauer J."/>
            <person name="Bach A."/>
            <person name="Herden C."/>
            <person name="Eisenberg T."/>
        </authorList>
    </citation>
    <scope>NUCLEOTIDE SEQUENCE [LARGE SCALE GENOMIC DNA]</scope>
    <source>
        <strain evidence="5 6">LHL191014123</strain>
    </source>
</reference>
<feature type="region of interest" description="Disordered" evidence="1">
    <location>
        <begin position="56"/>
        <end position="83"/>
    </location>
</feature>
<feature type="compositionally biased region" description="Low complexity" evidence="1">
    <location>
        <begin position="64"/>
        <end position="75"/>
    </location>
</feature>
<evidence type="ECO:0000259" key="4">
    <source>
        <dbReference type="Pfam" id="PF22414"/>
    </source>
</evidence>
<gene>
    <name evidence="5" type="ORF">HP397_04455</name>
</gene>
<dbReference type="Pfam" id="PF22414">
    <property type="entry name" value="Hia_Tpr_ring_dom"/>
    <property type="match status" value="1"/>
</dbReference>
<dbReference type="InterPro" id="IPR037174">
    <property type="entry name" value="Trimeric_adhesin"/>
</dbReference>
<keyword evidence="2" id="KW-1133">Transmembrane helix</keyword>
<comment type="caution">
    <text evidence="5">The sequence shown here is derived from an EMBL/GenBank/DDBJ whole genome shotgun (WGS) entry which is preliminary data.</text>
</comment>
<dbReference type="InterPro" id="IPR008635">
    <property type="entry name" value="Coiled_stalk_dom"/>
</dbReference>
<feature type="domain" description="Trimeric autotransporter adhesin YadA-like stalk" evidence="3">
    <location>
        <begin position="201"/>
        <end position="235"/>
    </location>
</feature>
<keyword evidence="2" id="KW-0812">Transmembrane</keyword>
<sequence length="1332" mass="138574">MKKINDLEKDLKRYLKRKVSITGAVMIAFLITGGVTFGSILSGHYRDKADTTTISIGEGDSAGDEGAANTSTTNGDGSGTRLSETGHSIAIGGSTRVQNLGWTTVLGFEAKALSGQNINNGGVSLGAFSNLGKVNSGTGTQILEGVNFKFAGGATDKTSVLSIGSGAGTSVDEPIVGSRRNGGNGNYYDYTQRSTAYQFRQIQNVAAGKISEDSTDAINGSQLFAVFKHLKENATLNNEISLGGDNSSTTNTQALNKQGGIKFNILSANAKYITTTASGDNVSIDLAQETKNKIDNAADKNLTNVSSTTVTNKVNKGSLNSSSTYITVSNGSNKLIGGDASIDLSTETKNKIDNAADKNLSNITTTGENKIKNLAAWNLQANGANQSIIKGGDTVNFINGKNISITKTGNNITVATNDDVTFNKVTTNELKSGPVTINNSGINAGNKQITNVASGGDVNTNVANISDVKKAKTEINTSGYLTKTENNATDGHKIYNLGITEGSITASENGTATAGNTQGLVTNTTVVNAINKLGDNKILLGADGNTKTSEKALNSADKIQFNVKGTNNEIVTTASGDSITIKLADKVKNDISTTKDKVDNQGISFKGDKGTAVTKKLGETLNVKGSTNIETESNAESVVIKLKDNITVSNVNTTTLTAGPISINANGLNAGNKSITNLAPGVNGTDAVNVNQLNEVRNNTFKLTGDNSSSTDVQALNKNGGLSFAIEKGSEFVTTNASGSKVTVDLSQETKNKINNAANINLSNISNDGKKVITDLIDIKGTGAAKVSSKVDSTGKKIFTVNVEPVNATSYGFNVNSDAVDGGIKNGSASTAVVDGGEVKLQAGKNIKVDQNSTTFTYSLQDNLKGITSIKNTENGPTITFSGDKINVTGGDLDLGGKKVTNIADPTNETDATNKKYVDAGRTTVISSDKTITVQDNGTAPNKAYDIKVNVDGTTIKVGNEGKLTANTGTINNNNGSVTTNNGDGSKLTTVDTVVNAINNSGFSVVSNDGTKTLINPGEEVKFINGNATTSTVTQDENNVTVKYDVNTDNSTIKVEGGKLKAITTTTTTTTDGKAEVTEANKNNLVTADTLVKAVNEASHKVATKKVEEEVTTSSNETGVNVKAGDKVLYQAGKNLEIKQNDKTITYGLSKSLEGITSIKNTENGPTITFTGDKINVTGGDLDLGGKKVTNVGAPTENGDVTNKQYVDAGRTTVTSSDNSIIVENKGTDPNKSYDLKVNVDGDTIVIENGKLKANIPTVEIPKGEIEKEDKGTVKAKSGDETKLTTTLEVAKAINNSGFSVVSNDGTKTLINPGEEVKFINGNATTSTVTQD</sequence>
<dbReference type="SUPFAM" id="SSF101967">
    <property type="entry name" value="Adhesin YadA, collagen-binding domain"/>
    <property type="match status" value="1"/>
</dbReference>
<dbReference type="InterPro" id="IPR054742">
    <property type="entry name" value="NhhA_Tpr-ring_dom"/>
</dbReference>
<dbReference type="InterPro" id="IPR011049">
    <property type="entry name" value="Serralysin-like_metalloprot_C"/>
</dbReference>
<protein>
    <submittedName>
        <fullName evidence="5">Uncharacterized protein</fullName>
    </submittedName>
</protein>
<feature type="transmembrane region" description="Helical" evidence="2">
    <location>
        <begin position="21"/>
        <end position="41"/>
    </location>
</feature>
<dbReference type="Proteomes" id="UP000526184">
    <property type="component" value="Unassembled WGS sequence"/>
</dbReference>